<feature type="compositionally biased region" description="Polar residues" evidence="2">
    <location>
        <begin position="18"/>
        <end position="33"/>
    </location>
</feature>
<dbReference type="SMART" id="SM01388">
    <property type="entry name" value="Mob1_phocein"/>
    <property type="match status" value="1"/>
</dbReference>
<gene>
    <name evidence="3" type="ORF">JMJ35_007930</name>
</gene>
<dbReference type="AlphaFoldDB" id="A0AA39QW61"/>
<sequence>MASSFMRTLRSGFGRQNEGPNVNTNQQRTNGSPNPSPIAYSPSMPPQNSTAGASENSNTSPEVQPPPETPKYFFLEKYAKLGVKGNFMPLAAQPVNVDLAEWLAHQTVENYRIVSRIAEVIQEVDTNTKLPICNTESCPRMTAGRHTYTWLDNKKEPIPVSAPQYISLVQRWMNGKVHDPKAFPIDPPTVAGNASAFASGGLSTPSGERPLAVGPTNLQTPLSTLAGRDWLGKSAGFPETFLNDCRTCFRQIFRIYAHLYHSHWVDPFWHLSGNNNNQGWTDLNSCFVHFCTVAKLYGLLSDKDAEPMQPLIDVWIANGSIPADAARGACAIQQPSQ</sequence>
<feature type="binding site" evidence="1">
    <location>
        <position position="133"/>
    </location>
    <ligand>
        <name>Zn(2+)</name>
        <dbReference type="ChEBI" id="CHEBI:29105"/>
    </ligand>
</feature>
<protein>
    <recommendedName>
        <fullName evidence="5">Mob1/phocein</fullName>
    </recommendedName>
</protein>
<dbReference type="Pfam" id="PF03637">
    <property type="entry name" value="Mob1_phocein"/>
    <property type="match status" value="2"/>
</dbReference>
<evidence type="ECO:0008006" key="5">
    <source>
        <dbReference type="Google" id="ProtNLM"/>
    </source>
</evidence>
<evidence type="ECO:0000313" key="4">
    <source>
        <dbReference type="Proteomes" id="UP001166286"/>
    </source>
</evidence>
<keyword evidence="1" id="KW-0862">Zinc</keyword>
<evidence type="ECO:0000313" key="3">
    <source>
        <dbReference type="EMBL" id="KAK0509536.1"/>
    </source>
</evidence>
<accession>A0AA39QW61</accession>
<feature type="region of interest" description="Disordered" evidence="2">
    <location>
        <begin position="1"/>
        <end position="68"/>
    </location>
</feature>
<comment type="caution">
    <text evidence="3">The sequence shown here is derived from an EMBL/GenBank/DDBJ whole genome shotgun (WGS) entry which is preliminary data.</text>
</comment>
<dbReference type="Proteomes" id="UP001166286">
    <property type="component" value="Unassembled WGS sequence"/>
</dbReference>
<feature type="binding site" evidence="1">
    <location>
        <position position="263"/>
    </location>
    <ligand>
        <name>Zn(2+)</name>
        <dbReference type="ChEBI" id="CHEBI:29105"/>
    </ligand>
</feature>
<dbReference type="InterPro" id="IPR005301">
    <property type="entry name" value="MOB_kinase_act_fam"/>
</dbReference>
<dbReference type="Gene3D" id="1.20.140.30">
    <property type="entry name" value="MOB kinase activator"/>
    <property type="match status" value="1"/>
</dbReference>
<dbReference type="InterPro" id="IPR036703">
    <property type="entry name" value="MOB_kinase_act_sf"/>
</dbReference>
<feature type="compositionally biased region" description="Polar residues" evidence="2">
    <location>
        <begin position="46"/>
        <end position="62"/>
    </location>
</feature>
<keyword evidence="4" id="KW-1185">Reference proteome</keyword>
<feature type="binding site" evidence="1">
    <location>
        <position position="258"/>
    </location>
    <ligand>
        <name>Zn(2+)</name>
        <dbReference type="ChEBI" id="CHEBI:29105"/>
    </ligand>
</feature>
<dbReference type="EMBL" id="JAFEKC020000018">
    <property type="protein sequence ID" value="KAK0509536.1"/>
    <property type="molecule type" value="Genomic_DNA"/>
</dbReference>
<reference evidence="3" key="1">
    <citation type="submission" date="2023-03" db="EMBL/GenBank/DDBJ databases">
        <title>Complete genome of Cladonia borealis.</title>
        <authorList>
            <person name="Park H."/>
        </authorList>
    </citation>
    <scope>NUCLEOTIDE SEQUENCE</scope>
    <source>
        <strain evidence="3">ANT050790</strain>
    </source>
</reference>
<keyword evidence="1" id="KW-0479">Metal-binding</keyword>
<evidence type="ECO:0000256" key="1">
    <source>
        <dbReference type="PIRSR" id="PIRSR605301-1"/>
    </source>
</evidence>
<feature type="binding site" evidence="1">
    <location>
        <position position="138"/>
    </location>
    <ligand>
        <name>Zn(2+)</name>
        <dbReference type="ChEBI" id="CHEBI:29105"/>
    </ligand>
</feature>
<evidence type="ECO:0000256" key="2">
    <source>
        <dbReference type="SAM" id="MobiDB-lite"/>
    </source>
</evidence>
<proteinExistence type="predicted"/>
<dbReference type="PANTHER" id="PTHR22599">
    <property type="entry name" value="MPS ONE BINDER KINASE ACTIVATOR-LIKE MOB"/>
    <property type="match status" value="1"/>
</dbReference>
<dbReference type="SUPFAM" id="SSF101152">
    <property type="entry name" value="Mob1/phocein"/>
    <property type="match status" value="1"/>
</dbReference>
<organism evidence="3 4">
    <name type="scientific">Cladonia borealis</name>
    <dbReference type="NCBI Taxonomy" id="184061"/>
    <lineage>
        <taxon>Eukaryota</taxon>
        <taxon>Fungi</taxon>
        <taxon>Dikarya</taxon>
        <taxon>Ascomycota</taxon>
        <taxon>Pezizomycotina</taxon>
        <taxon>Lecanoromycetes</taxon>
        <taxon>OSLEUM clade</taxon>
        <taxon>Lecanoromycetidae</taxon>
        <taxon>Lecanorales</taxon>
        <taxon>Lecanorineae</taxon>
        <taxon>Cladoniaceae</taxon>
        <taxon>Cladonia</taxon>
    </lineage>
</organism>
<name>A0AA39QW61_9LECA</name>